<keyword evidence="2" id="KW-1185">Reference proteome</keyword>
<sequence>MSPRQGTAKKMALAYRSADRAGKTRILNELDKLLGWPRAAL</sequence>
<organism evidence="1 2">
    <name type="scientific">Actinomyces bovis</name>
    <dbReference type="NCBI Taxonomy" id="1658"/>
    <lineage>
        <taxon>Bacteria</taxon>
        <taxon>Bacillati</taxon>
        <taxon>Actinomycetota</taxon>
        <taxon>Actinomycetes</taxon>
        <taxon>Actinomycetales</taxon>
        <taxon>Actinomycetaceae</taxon>
        <taxon>Actinomyces</taxon>
    </lineage>
</organism>
<evidence type="ECO:0000313" key="1">
    <source>
        <dbReference type="EMBL" id="SPT52549.1"/>
    </source>
</evidence>
<dbReference type="RefSeq" id="WP_267489815.1">
    <property type="nucleotide sequence ID" value="NZ_UAPQ01000001.1"/>
</dbReference>
<accession>A0ABY1VKB8</accession>
<name>A0ABY1VKB8_9ACTO</name>
<dbReference type="EMBL" id="UAPQ01000001">
    <property type="protein sequence ID" value="SPT52549.1"/>
    <property type="molecule type" value="Genomic_DNA"/>
</dbReference>
<comment type="caution">
    <text evidence="1">The sequence shown here is derived from an EMBL/GenBank/DDBJ whole genome shotgun (WGS) entry which is preliminary data.</text>
</comment>
<evidence type="ECO:0000313" key="2">
    <source>
        <dbReference type="Proteomes" id="UP000250006"/>
    </source>
</evidence>
<reference evidence="1 2" key="1">
    <citation type="submission" date="2018-06" db="EMBL/GenBank/DDBJ databases">
        <authorList>
            <consortium name="Pathogen Informatics"/>
            <person name="Doyle S."/>
        </authorList>
    </citation>
    <scope>NUCLEOTIDE SEQUENCE [LARGE SCALE GENOMIC DNA]</scope>
    <source>
        <strain evidence="1 2">NCTC11535</strain>
    </source>
</reference>
<gene>
    <name evidence="1" type="ORF">NCTC11535_00198</name>
</gene>
<protein>
    <submittedName>
        <fullName evidence="1">Uncharacterized protein</fullName>
    </submittedName>
</protein>
<dbReference type="Proteomes" id="UP000250006">
    <property type="component" value="Unassembled WGS sequence"/>
</dbReference>
<proteinExistence type="predicted"/>